<dbReference type="PANTHER" id="PTHR12128:SF66">
    <property type="entry name" value="4-HYDROXY-2-OXOGLUTARATE ALDOLASE, MITOCHONDRIAL"/>
    <property type="match status" value="1"/>
</dbReference>
<proteinExistence type="predicted"/>
<evidence type="ECO:0000256" key="1">
    <source>
        <dbReference type="ARBA" id="ARBA00023239"/>
    </source>
</evidence>
<dbReference type="PANTHER" id="PTHR12128">
    <property type="entry name" value="DIHYDRODIPICOLINATE SYNTHASE"/>
    <property type="match status" value="1"/>
</dbReference>
<dbReference type="Pfam" id="PF00701">
    <property type="entry name" value="DHDPS"/>
    <property type="match status" value="1"/>
</dbReference>
<gene>
    <name evidence="5" type="ORF">ACFPFO_01110</name>
</gene>
<dbReference type="PROSITE" id="PS00666">
    <property type="entry name" value="DHDPS_2"/>
    <property type="match status" value="1"/>
</dbReference>
<dbReference type="Gene3D" id="3.20.20.70">
    <property type="entry name" value="Aldolase class I"/>
    <property type="match status" value="1"/>
</dbReference>
<evidence type="ECO:0000313" key="6">
    <source>
        <dbReference type="Proteomes" id="UP001595925"/>
    </source>
</evidence>
<dbReference type="RefSeq" id="WP_114577825.1">
    <property type="nucleotide sequence ID" value="NZ_JAIVEF010000012.1"/>
</dbReference>
<dbReference type="SUPFAM" id="SSF51569">
    <property type="entry name" value="Aldolase"/>
    <property type="match status" value="1"/>
</dbReference>
<dbReference type="InterPro" id="IPR020624">
    <property type="entry name" value="Schiff_base-form_aldolases_CS"/>
</dbReference>
<feature type="binding site" evidence="4">
    <location>
        <position position="204"/>
    </location>
    <ligand>
        <name>pyruvate</name>
        <dbReference type="ChEBI" id="CHEBI:15361"/>
    </ligand>
</feature>
<reference evidence="5 6" key="1">
    <citation type="journal article" date="2019" name="Int. J. Syst. Evol. Microbiol.">
        <title>The Global Catalogue of Microorganisms (GCM) 10K type strain sequencing project: providing services to taxonomists for standard genome sequencing and annotation.</title>
        <authorList>
            <consortium name="The Broad Institute Genomics Platform"/>
            <consortium name="The Broad Institute Genome Sequencing Center for Infectious Disease"/>
            <person name="Wu L."/>
            <person name="Ma J."/>
        </authorList>
    </citation>
    <scope>NUCLEOTIDE SEQUENCE [LARGE SCALE GENOMIC DNA]</scope>
    <source>
        <strain evidence="5 6">CGMCC 1.15824</strain>
    </source>
</reference>
<protein>
    <submittedName>
        <fullName evidence="5">Dihydrodipicolinate synthase family protein</fullName>
    </submittedName>
</protein>
<dbReference type="PROSITE" id="PS00665">
    <property type="entry name" value="DHDPS_1"/>
    <property type="match status" value="1"/>
</dbReference>
<feature type="active site" description="Schiff-base intermediate with substrate" evidence="3">
    <location>
        <position position="162"/>
    </location>
</feature>
<evidence type="ECO:0000256" key="2">
    <source>
        <dbReference type="ARBA" id="ARBA00023270"/>
    </source>
</evidence>
<keyword evidence="1" id="KW-0456">Lyase</keyword>
<dbReference type="PRINTS" id="PR00146">
    <property type="entry name" value="DHPICSNTHASE"/>
</dbReference>
<name>A0ABD5Q9I1_9EURY</name>
<dbReference type="Proteomes" id="UP001595925">
    <property type="component" value="Unassembled WGS sequence"/>
</dbReference>
<dbReference type="InterPro" id="IPR013785">
    <property type="entry name" value="Aldolase_TIM"/>
</dbReference>
<dbReference type="SMART" id="SM01130">
    <property type="entry name" value="DHDPS"/>
    <property type="match status" value="1"/>
</dbReference>
<dbReference type="GO" id="GO:0044281">
    <property type="term" value="P:small molecule metabolic process"/>
    <property type="evidence" value="ECO:0007669"/>
    <property type="project" value="UniProtKB-ARBA"/>
</dbReference>
<accession>A0ABD5Q9I1</accession>
<dbReference type="InterPro" id="IPR002220">
    <property type="entry name" value="DapA-like"/>
</dbReference>
<dbReference type="AlphaFoldDB" id="A0ABD5Q9I1"/>
<dbReference type="EMBL" id="JBHSJG010000004">
    <property type="protein sequence ID" value="MFC4986396.1"/>
    <property type="molecule type" value="Genomic_DNA"/>
</dbReference>
<evidence type="ECO:0000313" key="5">
    <source>
        <dbReference type="EMBL" id="MFC4986396.1"/>
    </source>
</evidence>
<organism evidence="5 6">
    <name type="scientific">Saliphagus infecundisoli</name>
    <dbReference type="NCBI Taxonomy" id="1849069"/>
    <lineage>
        <taxon>Archaea</taxon>
        <taxon>Methanobacteriati</taxon>
        <taxon>Methanobacteriota</taxon>
        <taxon>Stenosarchaea group</taxon>
        <taxon>Halobacteria</taxon>
        <taxon>Halobacteriales</taxon>
        <taxon>Natrialbaceae</taxon>
        <taxon>Saliphagus</taxon>
    </lineage>
</organism>
<dbReference type="InterPro" id="IPR020625">
    <property type="entry name" value="Schiff_base-form_aldolases_AS"/>
</dbReference>
<feature type="binding site" evidence="4">
    <location>
        <position position="47"/>
    </location>
    <ligand>
        <name>pyruvate</name>
        <dbReference type="ChEBI" id="CHEBI:15361"/>
    </ligand>
</feature>
<sequence>MTDPVGRLTCPIVTPFDGEGAVDDDALRNLIEHVETGVDGVFPCGTTGEFASLSPGERRDVIEVTADHASVPVVAGAAATSVAGTVEAVEVAADAGADAAVVVPPYFHTANAPAGNQRYFERVADRSALPLLLYNIPQCTGARIEPETVAAVADHERIVGLKDSSGDLSYLLSVQSQVPADFALLQGYDALLVPSLRMGIDGGVNALSNALPEVFAEAVEHAGEERGAVLQREAITPVFEACLEYGFAPAAKAALVSRGVIESDAVRPPLVPIEDPEPIESAVERALEVGAET</sequence>
<evidence type="ECO:0000256" key="4">
    <source>
        <dbReference type="PIRSR" id="PIRSR001365-2"/>
    </source>
</evidence>
<dbReference type="GO" id="GO:0008675">
    <property type="term" value="F:2-dehydro-3-deoxy-phosphogluconate aldolase activity"/>
    <property type="evidence" value="ECO:0007669"/>
    <property type="project" value="UniProtKB-ARBA"/>
</dbReference>
<keyword evidence="2" id="KW-0704">Schiff base</keyword>
<feature type="active site" description="Proton donor/acceptor" evidence="3">
    <location>
        <position position="134"/>
    </location>
</feature>
<comment type="caution">
    <text evidence="5">The sequence shown here is derived from an EMBL/GenBank/DDBJ whole genome shotgun (WGS) entry which is preliminary data.</text>
</comment>
<dbReference type="CDD" id="cd00408">
    <property type="entry name" value="DHDPS-like"/>
    <property type="match status" value="1"/>
</dbReference>
<evidence type="ECO:0000256" key="3">
    <source>
        <dbReference type="PIRSR" id="PIRSR001365-1"/>
    </source>
</evidence>
<dbReference type="PIRSF" id="PIRSF001365">
    <property type="entry name" value="DHDPS"/>
    <property type="match status" value="1"/>
</dbReference>
<keyword evidence="6" id="KW-1185">Reference proteome</keyword>